<evidence type="ECO:0000313" key="3">
    <source>
        <dbReference type="Proteomes" id="UP000267821"/>
    </source>
</evidence>
<keyword evidence="1" id="KW-0472">Membrane</keyword>
<accession>A0A3N4LBC9</accession>
<reference evidence="2 3" key="1">
    <citation type="journal article" date="2018" name="Nat. Ecol. Evol.">
        <title>Pezizomycetes genomes reveal the molecular basis of ectomycorrhizal truffle lifestyle.</title>
        <authorList>
            <person name="Murat C."/>
            <person name="Payen T."/>
            <person name="Noel B."/>
            <person name="Kuo A."/>
            <person name="Morin E."/>
            <person name="Chen J."/>
            <person name="Kohler A."/>
            <person name="Krizsan K."/>
            <person name="Balestrini R."/>
            <person name="Da Silva C."/>
            <person name="Montanini B."/>
            <person name="Hainaut M."/>
            <person name="Levati E."/>
            <person name="Barry K.W."/>
            <person name="Belfiori B."/>
            <person name="Cichocki N."/>
            <person name="Clum A."/>
            <person name="Dockter R.B."/>
            <person name="Fauchery L."/>
            <person name="Guy J."/>
            <person name="Iotti M."/>
            <person name="Le Tacon F."/>
            <person name="Lindquist E.A."/>
            <person name="Lipzen A."/>
            <person name="Malagnac F."/>
            <person name="Mello A."/>
            <person name="Molinier V."/>
            <person name="Miyauchi S."/>
            <person name="Poulain J."/>
            <person name="Riccioni C."/>
            <person name="Rubini A."/>
            <person name="Sitrit Y."/>
            <person name="Splivallo R."/>
            <person name="Traeger S."/>
            <person name="Wang M."/>
            <person name="Zifcakova L."/>
            <person name="Wipf D."/>
            <person name="Zambonelli A."/>
            <person name="Paolocci F."/>
            <person name="Nowrousian M."/>
            <person name="Ottonello S."/>
            <person name="Baldrian P."/>
            <person name="Spatafora J.W."/>
            <person name="Henrissat B."/>
            <person name="Nagy L.G."/>
            <person name="Aury J.M."/>
            <person name="Wincker P."/>
            <person name="Grigoriev I.V."/>
            <person name="Bonfante P."/>
            <person name="Martin F.M."/>
        </authorList>
    </citation>
    <scope>NUCLEOTIDE SEQUENCE [LARGE SCALE GENOMIC DNA]</scope>
    <source>
        <strain evidence="2 3">ATCC MYA-4762</strain>
    </source>
</reference>
<dbReference type="Proteomes" id="UP000267821">
    <property type="component" value="Unassembled WGS sequence"/>
</dbReference>
<organism evidence="2 3">
    <name type="scientific">Terfezia boudieri ATCC MYA-4762</name>
    <dbReference type="NCBI Taxonomy" id="1051890"/>
    <lineage>
        <taxon>Eukaryota</taxon>
        <taxon>Fungi</taxon>
        <taxon>Dikarya</taxon>
        <taxon>Ascomycota</taxon>
        <taxon>Pezizomycotina</taxon>
        <taxon>Pezizomycetes</taxon>
        <taxon>Pezizales</taxon>
        <taxon>Pezizaceae</taxon>
        <taxon>Terfezia</taxon>
    </lineage>
</organism>
<name>A0A3N4LBC9_9PEZI</name>
<feature type="transmembrane region" description="Helical" evidence="1">
    <location>
        <begin position="6"/>
        <end position="27"/>
    </location>
</feature>
<sequence length="78" mass="9265">MSALPAIFPYFCRVLVPNFLYSLLVVCSNLFEMRRRSACSFDWFSGYRWWHGQLQMPQERYLALILPAATSHSGMLWW</sequence>
<dbReference type="EMBL" id="ML121575">
    <property type="protein sequence ID" value="RPB20193.1"/>
    <property type="molecule type" value="Genomic_DNA"/>
</dbReference>
<keyword evidence="1" id="KW-0812">Transmembrane</keyword>
<dbReference type="InParanoid" id="A0A3N4LBC9"/>
<evidence type="ECO:0000256" key="1">
    <source>
        <dbReference type="SAM" id="Phobius"/>
    </source>
</evidence>
<keyword evidence="1" id="KW-1133">Transmembrane helix</keyword>
<gene>
    <name evidence="2" type="ORF">L211DRAFT_528873</name>
</gene>
<proteinExistence type="predicted"/>
<dbReference type="AlphaFoldDB" id="A0A3N4LBC9"/>
<keyword evidence="3" id="KW-1185">Reference proteome</keyword>
<protein>
    <submittedName>
        <fullName evidence="2">Uncharacterized protein</fullName>
    </submittedName>
</protein>
<evidence type="ECO:0000313" key="2">
    <source>
        <dbReference type="EMBL" id="RPB20193.1"/>
    </source>
</evidence>